<dbReference type="Proteomes" id="UP001597260">
    <property type="component" value="Unassembled WGS sequence"/>
</dbReference>
<keyword evidence="3" id="KW-1185">Reference proteome</keyword>
<name>A0ABW3YFL1_9ACTN</name>
<feature type="region of interest" description="Disordered" evidence="1">
    <location>
        <begin position="143"/>
        <end position="173"/>
    </location>
</feature>
<sequence length="173" mass="18862">MSDNPQPDQPTEPLEQTIRNSGNAFSPVPPPPAWLTHAVGQLAAHIPTGVEPNAEAAVPLRWLRHRFQEQITKLVIEGHLDITHANEVLDALELPLLARYWEVRVSLPVSIEVTAVTEDDAFDAAEAAIETALRTAELPASIDWDARQRDRATPAAFDPDATCSTPPPGDTDQ</sequence>
<dbReference type="EMBL" id="JBHTMP010000029">
    <property type="protein sequence ID" value="MFD1323272.1"/>
    <property type="molecule type" value="Genomic_DNA"/>
</dbReference>
<gene>
    <name evidence="2" type="ORF">ACFQ4H_19475</name>
</gene>
<evidence type="ECO:0000256" key="1">
    <source>
        <dbReference type="SAM" id="MobiDB-lite"/>
    </source>
</evidence>
<organism evidence="2 3">
    <name type="scientific">Micromonospora sonneratiae</name>
    <dbReference type="NCBI Taxonomy" id="1184706"/>
    <lineage>
        <taxon>Bacteria</taxon>
        <taxon>Bacillati</taxon>
        <taxon>Actinomycetota</taxon>
        <taxon>Actinomycetes</taxon>
        <taxon>Micromonosporales</taxon>
        <taxon>Micromonosporaceae</taxon>
        <taxon>Micromonospora</taxon>
    </lineage>
</organism>
<proteinExistence type="predicted"/>
<evidence type="ECO:0000313" key="2">
    <source>
        <dbReference type="EMBL" id="MFD1323272.1"/>
    </source>
</evidence>
<accession>A0ABW3YFL1</accession>
<feature type="region of interest" description="Disordered" evidence="1">
    <location>
        <begin position="1"/>
        <end position="30"/>
    </location>
</feature>
<dbReference type="RefSeq" id="WP_377572424.1">
    <property type="nucleotide sequence ID" value="NZ_JBHTMP010000029.1"/>
</dbReference>
<reference evidence="3" key="1">
    <citation type="journal article" date="2019" name="Int. J. Syst. Evol. Microbiol.">
        <title>The Global Catalogue of Microorganisms (GCM) 10K type strain sequencing project: providing services to taxonomists for standard genome sequencing and annotation.</title>
        <authorList>
            <consortium name="The Broad Institute Genomics Platform"/>
            <consortium name="The Broad Institute Genome Sequencing Center for Infectious Disease"/>
            <person name="Wu L."/>
            <person name="Ma J."/>
        </authorList>
    </citation>
    <scope>NUCLEOTIDE SEQUENCE [LARGE SCALE GENOMIC DNA]</scope>
    <source>
        <strain evidence="3">JCM 31037</strain>
    </source>
</reference>
<protein>
    <submittedName>
        <fullName evidence="2">Uncharacterized protein</fullName>
    </submittedName>
</protein>
<comment type="caution">
    <text evidence="2">The sequence shown here is derived from an EMBL/GenBank/DDBJ whole genome shotgun (WGS) entry which is preliminary data.</text>
</comment>
<evidence type="ECO:0000313" key="3">
    <source>
        <dbReference type="Proteomes" id="UP001597260"/>
    </source>
</evidence>